<dbReference type="Gene3D" id="3.40.190.10">
    <property type="entry name" value="Periplasmic binding protein-like II"/>
    <property type="match status" value="2"/>
</dbReference>
<proteinExistence type="predicted"/>
<keyword evidence="3" id="KW-0808">Transferase</keyword>
<dbReference type="SUPFAM" id="SSF55021">
    <property type="entry name" value="ACT-like"/>
    <property type="match status" value="1"/>
</dbReference>
<feature type="domain" description="Chorismate mutase" evidence="8">
    <location>
        <begin position="1"/>
        <end position="92"/>
    </location>
</feature>
<keyword evidence="5" id="KW-0584">Phenylalanine biosynthesis</keyword>
<dbReference type="SUPFAM" id="SSF51569">
    <property type="entry name" value="Aldolase"/>
    <property type="match status" value="1"/>
</dbReference>
<dbReference type="PROSITE" id="PS51168">
    <property type="entry name" value="CHORISMATE_MUT_2"/>
    <property type="match status" value="1"/>
</dbReference>
<dbReference type="RefSeq" id="WP_345317070.1">
    <property type="nucleotide sequence ID" value="NZ_BAABLF010000013.1"/>
</dbReference>
<sequence>MTQEHPLEPIRRQITELDRALLQLLARRRELSLEVARTKADVTKPVRDAERESALLTRLVAEGRALGLDGQYVSRLFHVIIEDSVLRQQAWFQAQHNADAPAQTRVAFLGARGSYSHLACQSYFERRDLALQELGQPSFDAIISTVEQGKADYGILPVENTSSGSINEVFDLLQHTHLQIVGETTESIPHCVLLPAGTEMAEVTQIFAHSQVHTQCSRYLATLNKPQTYCASSAEAMERAASTPNSAALGSERGGALYGLKVYQREIANQPINETRFLIVARKGVEVPPQVPAKTTLLMATGQKPGALVEALQVLRDNGINMTKLESRPIHGNPWEEMFYLDVAANVQHDRMQLALRQLTRLTRFIKVLGCYPSETILPTELDSQALAADPRLSDQPALHSRKHKPVGTEIPLGHQSLGGGNFLIMAGPADGPPGDLSLCARTLKEYGGAALWGGWHSRDAALDPLFELGTELNLPVIVSLEEPAQAQEYAHGDLWLLPPERMNQTKWLATAGASQHPVILCRQPGASLDALLKAAEQILDGGNQQVILCEPGRLEGELPVLDLAAVAWLKQHSHLPVLVAPQLPGDGGNMAMPLLQAARSAGADGALLSLDSSLGVDQLPTLMSQFYR</sequence>
<dbReference type="InterPro" id="IPR018528">
    <property type="entry name" value="Preph_deHydtase_CS"/>
</dbReference>
<dbReference type="InterPro" id="IPR036979">
    <property type="entry name" value="CM_dom_sf"/>
</dbReference>
<evidence type="ECO:0000259" key="9">
    <source>
        <dbReference type="PROSITE" id="PS51171"/>
    </source>
</evidence>
<evidence type="ECO:0000313" key="12">
    <source>
        <dbReference type="Proteomes" id="UP001501600"/>
    </source>
</evidence>
<keyword evidence="6" id="KW-0456">Lyase</keyword>
<dbReference type="CDD" id="cd04905">
    <property type="entry name" value="ACT_CM-PDT"/>
    <property type="match status" value="1"/>
</dbReference>
<dbReference type="NCBIfam" id="TIGR01797">
    <property type="entry name" value="CM_P_1"/>
    <property type="match status" value="1"/>
</dbReference>
<dbReference type="InterPro" id="IPR010952">
    <property type="entry name" value="CM_P_1"/>
</dbReference>
<dbReference type="PANTHER" id="PTHR21022">
    <property type="entry name" value="PREPHENATE DEHYDRATASE P PROTEIN"/>
    <property type="match status" value="1"/>
</dbReference>
<keyword evidence="2" id="KW-0028">Amino-acid biosynthesis</keyword>
<keyword evidence="4" id="KW-0057">Aromatic amino acid biosynthesis</keyword>
<dbReference type="InterPro" id="IPR002912">
    <property type="entry name" value="ACT_dom"/>
</dbReference>
<dbReference type="InterPro" id="IPR013785">
    <property type="entry name" value="Aldolase_TIM"/>
</dbReference>
<reference evidence="12" key="1">
    <citation type="journal article" date="2019" name="Int. J. Syst. Evol. Microbiol.">
        <title>The Global Catalogue of Microorganisms (GCM) 10K type strain sequencing project: providing services to taxonomists for standard genome sequencing and annotation.</title>
        <authorList>
            <consortium name="The Broad Institute Genomics Platform"/>
            <consortium name="The Broad Institute Genome Sequencing Center for Infectious Disease"/>
            <person name="Wu L."/>
            <person name="Ma J."/>
        </authorList>
    </citation>
    <scope>NUCLEOTIDE SEQUENCE [LARGE SCALE GENOMIC DNA]</scope>
    <source>
        <strain evidence="12">JCM 18720</strain>
    </source>
</reference>
<evidence type="ECO:0000256" key="3">
    <source>
        <dbReference type="ARBA" id="ARBA00022679"/>
    </source>
</evidence>
<dbReference type="SUPFAM" id="SSF48600">
    <property type="entry name" value="Chorismate mutase II"/>
    <property type="match status" value="1"/>
</dbReference>
<dbReference type="CDD" id="cd13631">
    <property type="entry name" value="PBP2_Ct-PDT_like"/>
    <property type="match status" value="1"/>
</dbReference>
<evidence type="ECO:0000256" key="2">
    <source>
        <dbReference type="ARBA" id="ARBA00022605"/>
    </source>
</evidence>
<evidence type="ECO:0000313" key="11">
    <source>
        <dbReference type="EMBL" id="GAA5192399.1"/>
    </source>
</evidence>
<dbReference type="Pfam" id="PF00800">
    <property type="entry name" value="PDT"/>
    <property type="match status" value="1"/>
</dbReference>
<dbReference type="PROSITE" id="PS51171">
    <property type="entry name" value="PREPHENATE_DEHYDR_3"/>
    <property type="match status" value="1"/>
</dbReference>
<feature type="domain" description="Prephenate dehydratase" evidence="9">
    <location>
        <begin position="105"/>
        <end position="282"/>
    </location>
</feature>
<feature type="domain" description="ACT" evidence="10">
    <location>
        <begin position="296"/>
        <end position="373"/>
    </location>
</feature>
<dbReference type="Gene3D" id="3.30.70.260">
    <property type="match status" value="1"/>
</dbReference>
<dbReference type="SUPFAM" id="SSF53850">
    <property type="entry name" value="Periplasmic binding protein-like II"/>
    <property type="match status" value="1"/>
</dbReference>
<gene>
    <name evidence="11" type="ORF">GCM10025772_21550</name>
</gene>
<dbReference type="PROSITE" id="PS51671">
    <property type="entry name" value="ACT"/>
    <property type="match status" value="1"/>
</dbReference>
<dbReference type="EMBL" id="BAABLF010000013">
    <property type="protein sequence ID" value="GAA5192399.1"/>
    <property type="molecule type" value="Genomic_DNA"/>
</dbReference>
<comment type="catalytic activity">
    <reaction evidence="7">
        <text>prephenate + H(+) = 3-phenylpyruvate + CO2 + H2O</text>
        <dbReference type="Rhea" id="RHEA:21648"/>
        <dbReference type="ChEBI" id="CHEBI:15377"/>
        <dbReference type="ChEBI" id="CHEBI:15378"/>
        <dbReference type="ChEBI" id="CHEBI:16526"/>
        <dbReference type="ChEBI" id="CHEBI:18005"/>
        <dbReference type="ChEBI" id="CHEBI:29934"/>
        <dbReference type="EC" id="4.2.1.51"/>
    </reaction>
</comment>
<comment type="pathway">
    <text evidence="1">Amino-acid biosynthesis; L-phenylalanine biosynthesis; phenylpyruvate from prephenate: step 1/1.</text>
</comment>
<dbReference type="Pfam" id="PF00793">
    <property type="entry name" value="DAHP_synth_1"/>
    <property type="match status" value="1"/>
</dbReference>
<keyword evidence="12" id="KW-1185">Reference proteome</keyword>
<dbReference type="InterPro" id="IPR002701">
    <property type="entry name" value="CM_II_prokaryot"/>
</dbReference>
<dbReference type="PROSITE" id="PS00858">
    <property type="entry name" value="PREPHENATE_DEHYDR_2"/>
    <property type="match status" value="1"/>
</dbReference>
<dbReference type="InterPro" id="IPR045865">
    <property type="entry name" value="ACT-like_dom_sf"/>
</dbReference>
<organism evidence="11 12">
    <name type="scientific">Ferrimonas gelatinilytica</name>
    <dbReference type="NCBI Taxonomy" id="1255257"/>
    <lineage>
        <taxon>Bacteria</taxon>
        <taxon>Pseudomonadati</taxon>
        <taxon>Pseudomonadota</taxon>
        <taxon>Gammaproteobacteria</taxon>
        <taxon>Alteromonadales</taxon>
        <taxon>Ferrimonadaceae</taxon>
        <taxon>Ferrimonas</taxon>
    </lineage>
</organism>
<dbReference type="PANTHER" id="PTHR21022:SF19">
    <property type="entry name" value="PREPHENATE DEHYDRATASE-RELATED"/>
    <property type="match status" value="1"/>
</dbReference>
<dbReference type="InterPro" id="IPR006218">
    <property type="entry name" value="DAHP1/KDSA"/>
</dbReference>
<dbReference type="Pfam" id="PF01817">
    <property type="entry name" value="CM_2"/>
    <property type="match status" value="1"/>
</dbReference>
<evidence type="ECO:0000256" key="4">
    <source>
        <dbReference type="ARBA" id="ARBA00023141"/>
    </source>
</evidence>
<evidence type="ECO:0000259" key="8">
    <source>
        <dbReference type="PROSITE" id="PS51168"/>
    </source>
</evidence>
<protein>
    <submittedName>
        <fullName evidence="11">Chorismate mutase</fullName>
    </submittedName>
</protein>
<dbReference type="Gene3D" id="3.20.20.70">
    <property type="entry name" value="Aldolase class I"/>
    <property type="match status" value="1"/>
</dbReference>
<evidence type="ECO:0000256" key="1">
    <source>
        <dbReference type="ARBA" id="ARBA00004741"/>
    </source>
</evidence>
<comment type="caution">
    <text evidence="11">The sequence shown here is derived from an EMBL/GenBank/DDBJ whole genome shotgun (WGS) entry which is preliminary data.</text>
</comment>
<evidence type="ECO:0000256" key="5">
    <source>
        <dbReference type="ARBA" id="ARBA00023222"/>
    </source>
</evidence>
<dbReference type="SMART" id="SM00830">
    <property type="entry name" value="CM_2"/>
    <property type="match status" value="1"/>
</dbReference>
<dbReference type="InterPro" id="IPR001086">
    <property type="entry name" value="Preph_deHydtase"/>
</dbReference>
<evidence type="ECO:0000256" key="6">
    <source>
        <dbReference type="ARBA" id="ARBA00023239"/>
    </source>
</evidence>
<name>A0ABP9S7J6_9GAMM</name>
<dbReference type="Gene3D" id="1.20.59.10">
    <property type="entry name" value="Chorismate mutase"/>
    <property type="match status" value="1"/>
</dbReference>
<evidence type="ECO:0000256" key="7">
    <source>
        <dbReference type="ARBA" id="ARBA00047848"/>
    </source>
</evidence>
<evidence type="ECO:0000259" key="10">
    <source>
        <dbReference type="PROSITE" id="PS51671"/>
    </source>
</evidence>
<dbReference type="Proteomes" id="UP001501600">
    <property type="component" value="Unassembled WGS sequence"/>
</dbReference>
<accession>A0ABP9S7J6</accession>
<dbReference type="InterPro" id="IPR036263">
    <property type="entry name" value="Chorismate_II_sf"/>
</dbReference>